<name>A0A819ILZ4_9BILA</name>
<dbReference type="Proteomes" id="UP000663864">
    <property type="component" value="Unassembled WGS sequence"/>
</dbReference>
<proteinExistence type="predicted"/>
<protein>
    <submittedName>
        <fullName evidence="2">Uncharacterized protein</fullName>
    </submittedName>
</protein>
<dbReference type="EMBL" id="CAJOBD010002873">
    <property type="protein sequence ID" value="CAF3914068.1"/>
    <property type="molecule type" value="Genomic_DNA"/>
</dbReference>
<evidence type="ECO:0000313" key="3">
    <source>
        <dbReference type="Proteomes" id="UP000663836"/>
    </source>
</evidence>
<dbReference type="AlphaFoldDB" id="A0A819ILZ4"/>
<accession>A0A819ILZ4</accession>
<evidence type="ECO:0000313" key="1">
    <source>
        <dbReference type="EMBL" id="CAF1319531.1"/>
    </source>
</evidence>
<dbReference type="EMBL" id="CAJNOT010002482">
    <property type="protein sequence ID" value="CAF1319531.1"/>
    <property type="molecule type" value="Genomic_DNA"/>
</dbReference>
<dbReference type="Proteomes" id="UP000663836">
    <property type="component" value="Unassembled WGS sequence"/>
</dbReference>
<comment type="caution">
    <text evidence="2">The sequence shown here is derived from an EMBL/GenBank/DDBJ whole genome shotgun (WGS) entry which is preliminary data.</text>
</comment>
<reference evidence="2" key="1">
    <citation type="submission" date="2021-02" db="EMBL/GenBank/DDBJ databases">
        <authorList>
            <person name="Nowell W R."/>
        </authorList>
    </citation>
    <scope>NUCLEOTIDE SEQUENCE</scope>
</reference>
<sequence length="120" mass="13809">MNLINENEIQPVTTIEGLEKEKTLRTETHIDFSSDTNVHENEDIFSLLVKDASVVANNSMPSDGSKSQKRLLDKDFDIIENENLLGSSNYVSYTDFMILKKRCLDLESRVEKLENERLRT</sequence>
<organism evidence="2 3">
    <name type="scientific">Rotaria sordida</name>
    <dbReference type="NCBI Taxonomy" id="392033"/>
    <lineage>
        <taxon>Eukaryota</taxon>
        <taxon>Metazoa</taxon>
        <taxon>Spiralia</taxon>
        <taxon>Gnathifera</taxon>
        <taxon>Rotifera</taxon>
        <taxon>Eurotatoria</taxon>
        <taxon>Bdelloidea</taxon>
        <taxon>Philodinida</taxon>
        <taxon>Philodinidae</taxon>
        <taxon>Rotaria</taxon>
    </lineage>
</organism>
<gene>
    <name evidence="2" type="ORF">JBS370_LOCUS21557</name>
    <name evidence="1" type="ORF">ZHD862_LOCUS28934</name>
</gene>
<evidence type="ECO:0000313" key="2">
    <source>
        <dbReference type="EMBL" id="CAF3914068.1"/>
    </source>
</evidence>